<evidence type="ECO:0000313" key="3">
    <source>
        <dbReference type="Proteomes" id="UP000199708"/>
    </source>
</evidence>
<dbReference type="OrthoDB" id="2339763at2"/>
<evidence type="ECO:0000256" key="1">
    <source>
        <dbReference type="SAM" id="Phobius"/>
    </source>
</evidence>
<dbReference type="RefSeq" id="WP_090289834.1">
    <property type="nucleotide sequence ID" value="NZ_FNCK01000004.1"/>
</dbReference>
<organism evidence="2 3">
    <name type="scientific">Facklamia miroungae</name>
    <dbReference type="NCBI Taxonomy" id="120956"/>
    <lineage>
        <taxon>Bacteria</taxon>
        <taxon>Bacillati</taxon>
        <taxon>Bacillota</taxon>
        <taxon>Bacilli</taxon>
        <taxon>Lactobacillales</taxon>
        <taxon>Aerococcaceae</taxon>
        <taxon>Facklamia</taxon>
    </lineage>
</organism>
<evidence type="ECO:0000313" key="2">
    <source>
        <dbReference type="EMBL" id="SDG26581.1"/>
    </source>
</evidence>
<dbReference type="STRING" id="120956.SAMN05421791_104162"/>
<feature type="transmembrane region" description="Helical" evidence="1">
    <location>
        <begin position="79"/>
        <end position="98"/>
    </location>
</feature>
<feature type="transmembrane region" description="Helical" evidence="1">
    <location>
        <begin position="50"/>
        <end position="72"/>
    </location>
</feature>
<dbReference type="Pfam" id="PF20040">
    <property type="entry name" value="DUF6442"/>
    <property type="match status" value="1"/>
</dbReference>
<feature type="transmembrane region" description="Helical" evidence="1">
    <location>
        <begin position="27"/>
        <end position="44"/>
    </location>
</feature>
<proteinExistence type="predicted"/>
<dbReference type="Proteomes" id="UP000199708">
    <property type="component" value="Unassembled WGS sequence"/>
</dbReference>
<keyword evidence="1" id="KW-1133">Transmembrane helix</keyword>
<protein>
    <submittedName>
        <fullName evidence="2">Uncharacterized protein</fullName>
    </submittedName>
</protein>
<name>A0A1G7SUD3_9LACT</name>
<gene>
    <name evidence="2" type="ORF">SAMN05421791_104162</name>
</gene>
<accession>A0A1G7SUD3</accession>
<keyword evidence="1" id="KW-0812">Transmembrane</keyword>
<sequence length="104" mass="12038">MEKDNFLKIAQKEKNDEREIFINDKSSVWISRALIGIAAFISAIKESQNLPFLDILAMLCLSIGVGELYKYFARKEIKYLFLFILLFTVGLVAIVFFLKDLYYG</sequence>
<keyword evidence="1" id="KW-0472">Membrane</keyword>
<keyword evidence="3" id="KW-1185">Reference proteome</keyword>
<dbReference type="InterPro" id="IPR045620">
    <property type="entry name" value="DUF6442"/>
</dbReference>
<dbReference type="AlphaFoldDB" id="A0A1G7SUD3"/>
<dbReference type="EMBL" id="FNCK01000004">
    <property type="protein sequence ID" value="SDG26581.1"/>
    <property type="molecule type" value="Genomic_DNA"/>
</dbReference>
<reference evidence="2 3" key="1">
    <citation type="submission" date="2016-10" db="EMBL/GenBank/DDBJ databases">
        <authorList>
            <person name="de Groot N.N."/>
        </authorList>
    </citation>
    <scope>NUCLEOTIDE SEQUENCE [LARGE SCALE GENOMIC DNA]</scope>
    <source>
        <strain evidence="2 3">ATCC BAA-466</strain>
    </source>
</reference>